<proteinExistence type="predicted"/>
<gene>
    <name evidence="1" type="ORF">ERS008530_04623</name>
</gene>
<dbReference type="AlphaFoldDB" id="A0A0T9N3W8"/>
<evidence type="ECO:0000313" key="1">
    <source>
        <dbReference type="EMBL" id="CNG75604.1"/>
    </source>
</evidence>
<dbReference type="EMBL" id="CPZJ01000034">
    <property type="protein sequence ID" value="CNG75604.1"/>
    <property type="molecule type" value="Genomic_DNA"/>
</dbReference>
<organism evidence="1 2">
    <name type="scientific">Yersinia intermedia</name>
    <dbReference type="NCBI Taxonomy" id="631"/>
    <lineage>
        <taxon>Bacteria</taxon>
        <taxon>Pseudomonadati</taxon>
        <taxon>Pseudomonadota</taxon>
        <taxon>Gammaproteobacteria</taxon>
        <taxon>Enterobacterales</taxon>
        <taxon>Yersiniaceae</taxon>
        <taxon>Yersinia</taxon>
    </lineage>
</organism>
<name>A0A0T9N3W8_YERIN</name>
<dbReference type="KEGG" id="yin:CH53_2985"/>
<evidence type="ECO:0000313" key="2">
    <source>
        <dbReference type="Proteomes" id="UP000038750"/>
    </source>
</evidence>
<dbReference type="Proteomes" id="UP000038750">
    <property type="component" value="Unassembled WGS sequence"/>
</dbReference>
<sequence length="31" mass="3674">MHTPYRRGLRHKLIGGDALCVMQYRPDRLGY</sequence>
<protein>
    <submittedName>
        <fullName evidence="1">Uncharacterized protein</fullName>
    </submittedName>
</protein>
<accession>A0A0T9N3W8</accession>
<reference evidence="1 2" key="1">
    <citation type="submission" date="2015-03" db="EMBL/GenBank/DDBJ databases">
        <authorList>
            <person name="Murphy D."/>
        </authorList>
    </citation>
    <scope>NUCLEOTIDE SEQUENCE [LARGE SCALE GENOMIC DNA]</scope>
    <source>
        <strain evidence="1 2">BR165/97</strain>
    </source>
</reference>